<dbReference type="PANTHER" id="PTHR45905">
    <property type="entry name" value="GOLGI-LOCALIZED, GAMMA-ADAPTIN EAR CONTAINING, ARF BINDING PROTEIN"/>
    <property type="match status" value="1"/>
</dbReference>
<dbReference type="Pfam" id="PF00790">
    <property type="entry name" value="VHS"/>
    <property type="match status" value="1"/>
</dbReference>
<dbReference type="InterPro" id="IPR008153">
    <property type="entry name" value="GAE_dom"/>
</dbReference>
<dbReference type="Pfam" id="PF18308">
    <property type="entry name" value="GGA_N-GAT"/>
    <property type="match status" value="1"/>
</dbReference>
<evidence type="ECO:0000256" key="8">
    <source>
        <dbReference type="ARBA" id="ARBA00023034"/>
    </source>
</evidence>
<dbReference type="InterPro" id="IPR038425">
    <property type="entry name" value="GAT_sf"/>
</dbReference>
<dbReference type="PROSITE" id="PS50179">
    <property type="entry name" value="VHS"/>
    <property type="match status" value="1"/>
</dbReference>
<dbReference type="InterPro" id="IPR004152">
    <property type="entry name" value="GAT_dom"/>
</dbReference>
<dbReference type="SMART" id="SM00288">
    <property type="entry name" value="VHS"/>
    <property type="match status" value="1"/>
</dbReference>
<feature type="compositionally biased region" description="Polar residues" evidence="11">
    <location>
        <begin position="301"/>
        <end position="314"/>
    </location>
</feature>
<keyword evidence="10" id="KW-0175">Coiled coil</keyword>
<keyword evidence="6" id="KW-0832">Ubl conjugation</keyword>
<evidence type="ECO:0000256" key="4">
    <source>
        <dbReference type="ARBA" id="ARBA00022448"/>
    </source>
</evidence>
<name>A0ABR0Z9Z6_HUSHU</name>
<proteinExistence type="inferred from homology"/>
<dbReference type="Proteomes" id="UP001369086">
    <property type="component" value="Unassembled WGS sequence"/>
</dbReference>
<keyword evidence="16" id="KW-1185">Reference proteome</keyword>
<feature type="region of interest" description="Disordered" evidence="11">
    <location>
        <begin position="389"/>
        <end position="473"/>
    </location>
</feature>
<keyword evidence="8" id="KW-0333">Golgi apparatus</keyword>
<dbReference type="Gene3D" id="1.25.40.90">
    <property type="match status" value="1"/>
</dbReference>
<feature type="compositionally biased region" description="Low complexity" evidence="11">
    <location>
        <begin position="334"/>
        <end position="343"/>
    </location>
</feature>
<dbReference type="Gene3D" id="2.60.40.1230">
    <property type="match status" value="1"/>
</dbReference>
<feature type="region of interest" description="Disordered" evidence="11">
    <location>
        <begin position="300"/>
        <end position="355"/>
    </location>
</feature>
<keyword evidence="5" id="KW-0967">Endosome</keyword>
<organism evidence="15 16">
    <name type="scientific">Huso huso</name>
    <name type="common">Beluga</name>
    <name type="synonym">Acipenser huso</name>
    <dbReference type="NCBI Taxonomy" id="61971"/>
    <lineage>
        <taxon>Eukaryota</taxon>
        <taxon>Metazoa</taxon>
        <taxon>Chordata</taxon>
        <taxon>Craniata</taxon>
        <taxon>Vertebrata</taxon>
        <taxon>Euteleostomi</taxon>
        <taxon>Actinopterygii</taxon>
        <taxon>Chondrostei</taxon>
        <taxon>Acipenseriformes</taxon>
        <taxon>Acipenseridae</taxon>
        <taxon>Huso</taxon>
    </lineage>
</organism>
<feature type="domain" description="GAT" evidence="14">
    <location>
        <begin position="169"/>
        <end position="296"/>
    </location>
</feature>
<evidence type="ECO:0000313" key="16">
    <source>
        <dbReference type="Proteomes" id="UP001369086"/>
    </source>
</evidence>
<dbReference type="CDD" id="cd14239">
    <property type="entry name" value="GAT_GGA1_GGA2"/>
    <property type="match status" value="1"/>
</dbReference>
<evidence type="ECO:0000256" key="7">
    <source>
        <dbReference type="ARBA" id="ARBA00022927"/>
    </source>
</evidence>
<feature type="domain" description="VHS" evidence="12">
    <location>
        <begin position="15"/>
        <end position="145"/>
    </location>
</feature>
<dbReference type="SUPFAM" id="SSF49348">
    <property type="entry name" value="Clathrin adaptor appendage domain"/>
    <property type="match status" value="1"/>
</dbReference>
<evidence type="ECO:0000259" key="13">
    <source>
        <dbReference type="PROSITE" id="PS50180"/>
    </source>
</evidence>
<dbReference type="InterPro" id="IPR041198">
    <property type="entry name" value="GGA_N-GAT"/>
</dbReference>
<dbReference type="InterPro" id="IPR027422">
    <property type="entry name" value="GGA1-3"/>
</dbReference>
<dbReference type="PANTHER" id="PTHR45905:SF6">
    <property type="entry name" value="ADP-RIBOSYLATION FACTOR-BINDING PROTEIN GGA3"/>
    <property type="match status" value="1"/>
</dbReference>
<dbReference type="PROSITE" id="PS50909">
    <property type="entry name" value="GAT"/>
    <property type="match status" value="1"/>
</dbReference>
<evidence type="ECO:0000256" key="5">
    <source>
        <dbReference type="ARBA" id="ARBA00022753"/>
    </source>
</evidence>
<reference evidence="15 16" key="1">
    <citation type="submission" date="2021-05" db="EMBL/GenBank/DDBJ databases">
        <authorList>
            <person name="Zahm M."/>
            <person name="Klopp C."/>
            <person name="Cabau C."/>
            <person name="Kuhl H."/>
            <person name="Suciu R."/>
            <person name="Ciorpac M."/>
            <person name="Holostenco D."/>
            <person name="Gessner J."/>
            <person name="Wuertz S."/>
            <person name="Hohne C."/>
            <person name="Stock M."/>
            <person name="Gislard M."/>
            <person name="Lluch J."/>
            <person name="Milhes M."/>
            <person name="Lampietro C."/>
            <person name="Lopez Roques C."/>
            <person name="Donnadieu C."/>
            <person name="Du K."/>
            <person name="Schartl M."/>
            <person name="Guiguen Y."/>
        </authorList>
    </citation>
    <scope>NUCLEOTIDE SEQUENCE [LARGE SCALE GENOMIC DNA]</scope>
    <source>
        <strain evidence="15">Hh-F2</strain>
        <tissue evidence="15">Blood</tissue>
    </source>
</reference>
<feature type="compositionally biased region" description="Polar residues" evidence="11">
    <location>
        <begin position="455"/>
        <end position="472"/>
    </location>
</feature>
<dbReference type="EMBL" id="JAHFZB010000014">
    <property type="protein sequence ID" value="KAK6481635.1"/>
    <property type="molecule type" value="Genomic_DNA"/>
</dbReference>
<dbReference type="InterPro" id="IPR002014">
    <property type="entry name" value="VHS_dom"/>
</dbReference>
<dbReference type="SUPFAM" id="SSF89009">
    <property type="entry name" value="GAT-like domain"/>
    <property type="match status" value="1"/>
</dbReference>
<dbReference type="PROSITE" id="PS50180">
    <property type="entry name" value="GAE"/>
    <property type="match status" value="1"/>
</dbReference>
<accession>A0ABR0Z9Z6</accession>
<dbReference type="Gene3D" id="1.20.5.170">
    <property type="match status" value="1"/>
</dbReference>
<sequence>MAAGEETLESWLNRATDPSNQEEKWEVIKGFYKQVNKELEGPQIATRLLAHKIQSPQEKEALQALTVLETCMNNCGKRFHSEAGKYRFLNELIKVLSPKYLGTWSTEKVKSRLEQTLYSWTVWLPEDVKIKEAYRMLKKQGIIKKDPKLPENTLWPPPCPRTGRTVFDEEDKSKLLARLLKSSHPDDLQAANRLIKNTVKEDQDKMEKVSKRINTIEEVQNNTKLLNEMLTNYRRRDISDSDRDVMKGLYDRCEKLRPTLFRLAGDTVDNDKALAEILHVNDKLTLAVHLYQELVERRDVNGNNGSNHSETKAPQSPGAVKTYHLIDLSELESESSPSTGSRESPQRRAGSPPTSLLDEELMSLGLDSPSFSPISGIYKLVLDQPMSQGGFSGSQNPEGLRAAVSSSSSSQGSAQDLLELRGRDSSQWPLTSQAPQNKPGPVLQPRSALGDLQNHPITSSARHTTPFSPTQRELTDSSLSDVFVSLDSIKLAGGILPVTAYDKNGFRVMLHFARDPPAGRADVLVTVLSMLSTSPLPIRNIVFQAAVPKAVRIKLQTATSSELPAFNPILPPAVISQVMLFTNPQKEKVRLRFKLSFTQGGQSFCELGEVEHFPEISSWTGH</sequence>
<evidence type="ECO:0000256" key="1">
    <source>
        <dbReference type="ARBA" id="ARBA00004150"/>
    </source>
</evidence>
<dbReference type="InterPro" id="IPR008152">
    <property type="entry name" value="Clathrin_a/b/g-adaptin_app_Ig"/>
</dbReference>
<dbReference type="Pfam" id="PF03127">
    <property type="entry name" value="GAT"/>
    <property type="match status" value="1"/>
</dbReference>
<feature type="coiled-coil region" evidence="10">
    <location>
        <begin position="199"/>
        <end position="236"/>
    </location>
</feature>
<comment type="subcellular location">
    <subcellularLocation>
        <location evidence="2">Early endosome membrane</location>
        <topology evidence="2">Peripheral membrane protein</topology>
    </subcellularLocation>
    <subcellularLocation>
        <location evidence="1">Golgi apparatus</location>
        <location evidence="1">trans-Golgi network membrane</location>
        <topology evidence="1">Peripheral membrane protein</topology>
    </subcellularLocation>
</comment>
<feature type="domain" description="GAE" evidence="13">
    <location>
        <begin position="493"/>
        <end position="614"/>
    </location>
</feature>
<evidence type="ECO:0000256" key="2">
    <source>
        <dbReference type="ARBA" id="ARBA00004220"/>
    </source>
</evidence>
<evidence type="ECO:0000256" key="11">
    <source>
        <dbReference type="SAM" id="MobiDB-lite"/>
    </source>
</evidence>
<dbReference type="InterPro" id="IPR008942">
    <property type="entry name" value="ENTH_VHS"/>
</dbReference>
<dbReference type="SUPFAM" id="SSF48464">
    <property type="entry name" value="ENTH/VHS domain"/>
    <property type="match status" value="1"/>
</dbReference>
<dbReference type="SMART" id="SM00809">
    <property type="entry name" value="Alpha_adaptinC2"/>
    <property type="match status" value="1"/>
</dbReference>
<evidence type="ECO:0000259" key="14">
    <source>
        <dbReference type="PROSITE" id="PS50909"/>
    </source>
</evidence>
<evidence type="ECO:0000256" key="9">
    <source>
        <dbReference type="ARBA" id="ARBA00023136"/>
    </source>
</evidence>
<dbReference type="Pfam" id="PF02883">
    <property type="entry name" value="Alpha_adaptinC2"/>
    <property type="match status" value="1"/>
</dbReference>
<evidence type="ECO:0000256" key="10">
    <source>
        <dbReference type="SAM" id="Coils"/>
    </source>
</evidence>
<evidence type="ECO:0000313" key="15">
    <source>
        <dbReference type="EMBL" id="KAK6481635.1"/>
    </source>
</evidence>
<keyword evidence="7" id="KW-0653">Protein transport</keyword>
<comment type="caution">
    <text evidence="15">The sequence shown here is derived from an EMBL/GenBank/DDBJ whole genome shotgun (WGS) entry which is preliminary data.</text>
</comment>
<keyword evidence="4" id="KW-0813">Transport</keyword>
<protein>
    <submittedName>
        <fullName evidence="15">ADP-ribosylation factor-binding protein GGA1-like isoform X1</fullName>
    </submittedName>
</protein>
<evidence type="ECO:0000256" key="6">
    <source>
        <dbReference type="ARBA" id="ARBA00022843"/>
    </source>
</evidence>
<feature type="compositionally biased region" description="Polar residues" evidence="11">
    <location>
        <begin position="425"/>
        <end position="436"/>
    </location>
</feature>
<gene>
    <name evidence="15" type="ORF">HHUSO_G16103</name>
</gene>
<keyword evidence="9" id="KW-0472">Membrane</keyword>
<evidence type="ECO:0000259" key="12">
    <source>
        <dbReference type="PROSITE" id="PS50179"/>
    </source>
</evidence>
<evidence type="ECO:0000256" key="3">
    <source>
        <dbReference type="ARBA" id="ARBA00008099"/>
    </source>
</evidence>
<dbReference type="Gene3D" id="1.20.58.160">
    <property type="match status" value="1"/>
</dbReference>
<comment type="similarity">
    <text evidence="3">Belongs to the GGA protein family.</text>
</comment>
<dbReference type="InterPro" id="IPR013041">
    <property type="entry name" value="Clathrin_app_Ig-like_sf"/>
</dbReference>